<proteinExistence type="predicted"/>
<comment type="caution">
    <text evidence="2">The sequence shown here is derived from an EMBL/GenBank/DDBJ whole genome shotgun (WGS) entry which is preliminary data.</text>
</comment>
<evidence type="ECO:0000313" key="2">
    <source>
        <dbReference type="EMBL" id="CAI6343568.1"/>
    </source>
</evidence>
<feature type="region of interest" description="Disordered" evidence="1">
    <location>
        <begin position="143"/>
        <end position="164"/>
    </location>
</feature>
<accession>A0AAV0VH49</accession>
<reference evidence="2 3" key="1">
    <citation type="submission" date="2023-01" db="EMBL/GenBank/DDBJ databases">
        <authorList>
            <person name="Whitehead M."/>
        </authorList>
    </citation>
    <scope>NUCLEOTIDE SEQUENCE [LARGE SCALE GENOMIC DNA]</scope>
</reference>
<protein>
    <submittedName>
        <fullName evidence="2">Uncharacterized protein</fullName>
    </submittedName>
</protein>
<dbReference type="EMBL" id="CARXXK010000001">
    <property type="protein sequence ID" value="CAI6343568.1"/>
    <property type="molecule type" value="Genomic_DNA"/>
</dbReference>
<keyword evidence="3" id="KW-1185">Reference proteome</keyword>
<evidence type="ECO:0000313" key="3">
    <source>
        <dbReference type="Proteomes" id="UP001160148"/>
    </source>
</evidence>
<name>A0AAV0VH49_9HEMI</name>
<feature type="region of interest" description="Disordered" evidence="1">
    <location>
        <begin position="25"/>
        <end position="54"/>
    </location>
</feature>
<dbReference type="Proteomes" id="UP001160148">
    <property type="component" value="Unassembled WGS sequence"/>
</dbReference>
<sequence>MHRLPAIIMTPPVVTEVKIETPLQIRPAKADVQQSSRDPADPAQRSRSSPMSGAVYFGRRIECRREFRSRRPSFKPTDYLTAASANVAAAVHASLLQEPVIRRFDGMTDPVTTTIEPYSATRCGNGLSDSSDVYFVALDISASPKKKDPAQSGTTESDCSRSKV</sequence>
<organism evidence="2 3">
    <name type="scientific">Macrosiphum euphorbiae</name>
    <name type="common">potato aphid</name>
    <dbReference type="NCBI Taxonomy" id="13131"/>
    <lineage>
        <taxon>Eukaryota</taxon>
        <taxon>Metazoa</taxon>
        <taxon>Ecdysozoa</taxon>
        <taxon>Arthropoda</taxon>
        <taxon>Hexapoda</taxon>
        <taxon>Insecta</taxon>
        <taxon>Pterygota</taxon>
        <taxon>Neoptera</taxon>
        <taxon>Paraneoptera</taxon>
        <taxon>Hemiptera</taxon>
        <taxon>Sternorrhyncha</taxon>
        <taxon>Aphidomorpha</taxon>
        <taxon>Aphidoidea</taxon>
        <taxon>Aphididae</taxon>
        <taxon>Macrosiphini</taxon>
        <taxon>Macrosiphum</taxon>
    </lineage>
</organism>
<dbReference type="AlphaFoldDB" id="A0AAV0VH49"/>
<gene>
    <name evidence="2" type="ORF">MEUPH1_LOCUS816</name>
</gene>
<evidence type="ECO:0000256" key="1">
    <source>
        <dbReference type="SAM" id="MobiDB-lite"/>
    </source>
</evidence>